<dbReference type="Proteomes" id="UP000713880">
    <property type="component" value="Unassembled WGS sequence"/>
</dbReference>
<keyword evidence="2" id="KW-0812">Transmembrane</keyword>
<dbReference type="Gene3D" id="3.40.710.10">
    <property type="entry name" value="DD-peptidase/beta-lactamase superfamily"/>
    <property type="match status" value="1"/>
</dbReference>
<dbReference type="GO" id="GO:0008800">
    <property type="term" value="F:beta-lactamase activity"/>
    <property type="evidence" value="ECO:0007669"/>
    <property type="project" value="InterPro"/>
</dbReference>
<name>A0A938X2Y5_9CLOT</name>
<dbReference type="InterPro" id="IPR045155">
    <property type="entry name" value="Beta-lactam_cat"/>
</dbReference>
<evidence type="ECO:0000313" key="5">
    <source>
        <dbReference type="Proteomes" id="UP000713880"/>
    </source>
</evidence>
<dbReference type="AlphaFoldDB" id="A0A938X2Y5"/>
<reference evidence="4" key="1">
    <citation type="submission" date="2020-08" db="EMBL/GenBank/DDBJ databases">
        <authorList>
            <person name="Cejkova D."/>
            <person name="Kubasova T."/>
            <person name="Jahodarova E."/>
            <person name="Rychlik I."/>
        </authorList>
    </citation>
    <scope>NUCLEOTIDE SEQUENCE</scope>
    <source>
        <strain evidence="4">An420c</strain>
    </source>
</reference>
<accession>A0A938X2Y5</accession>
<feature type="transmembrane region" description="Helical" evidence="2">
    <location>
        <begin position="7"/>
        <end position="27"/>
    </location>
</feature>
<dbReference type="Pfam" id="PF13354">
    <property type="entry name" value="Beta-lactamase2"/>
    <property type="match status" value="1"/>
</dbReference>
<proteinExistence type="predicted"/>
<gene>
    <name evidence="4" type="ORF">H6A13_09910</name>
</gene>
<keyword evidence="4" id="KW-0378">Hydrolase</keyword>
<comment type="caution">
    <text evidence="4">The sequence shown here is derived from an EMBL/GenBank/DDBJ whole genome shotgun (WGS) entry which is preliminary data.</text>
</comment>
<reference evidence="4" key="2">
    <citation type="journal article" date="2021" name="Sci. Rep.">
        <title>The distribution of antibiotic resistance genes in chicken gut microbiota commensals.</title>
        <authorList>
            <person name="Juricova H."/>
            <person name="Matiasovicova J."/>
            <person name="Kubasova T."/>
            <person name="Cejkova D."/>
            <person name="Rychlik I."/>
        </authorList>
    </citation>
    <scope>NUCLEOTIDE SEQUENCE</scope>
    <source>
        <strain evidence="4">An420c</strain>
    </source>
</reference>
<evidence type="ECO:0000256" key="1">
    <source>
        <dbReference type="SAM" id="MobiDB-lite"/>
    </source>
</evidence>
<organism evidence="4 5">
    <name type="scientific">Mordavella massiliensis</name>
    <dbReference type="NCBI Taxonomy" id="1871024"/>
    <lineage>
        <taxon>Bacteria</taxon>
        <taxon>Bacillati</taxon>
        <taxon>Bacillota</taxon>
        <taxon>Clostridia</taxon>
        <taxon>Eubacteriales</taxon>
        <taxon>Clostridiaceae</taxon>
        <taxon>Mordavella</taxon>
    </lineage>
</organism>
<dbReference type="GO" id="GO:0046677">
    <property type="term" value="P:response to antibiotic"/>
    <property type="evidence" value="ECO:0007669"/>
    <property type="project" value="InterPro"/>
</dbReference>
<dbReference type="InterPro" id="IPR000871">
    <property type="entry name" value="Beta-lactam_class-A"/>
</dbReference>
<dbReference type="GO" id="GO:0030655">
    <property type="term" value="P:beta-lactam antibiotic catabolic process"/>
    <property type="evidence" value="ECO:0007669"/>
    <property type="project" value="InterPro"/>
</dbReference>
<evidence type="ECO:0000256" key="2">
    <source>
        <dbReference type="SAM" id="Phobius"/>
    </source>
</evidence>
<feature type="domain" description="Beta-lactamase class A catalytic" evidence="3">
    <location>
        <begin position="122"/>
        <end position="303"/>
    </location>
</feature>
<dbReference type="InterPro" id="IPR012338">
    <property type="entry name" value="Beta-lactam/transpept-like"/>
</dbReference>
<sequence length="329" mass="34876">MRKQIKIMLAVLIFLLIVLAVIVVFRIRRPEEEKSGEKAPPVRTEEGKAPEEQDPAEEEEEEQAGEVPETEEAQAENAGEEPAEASPAQGNVQELTGRLEQLVSTEYTAGGSVAVCAGRADGSELAASGGGAMQAASLIKLYVAGTVYENYGTVSAQETYSGETESLLRSMITVSDNTACNTLVTRLGSGTAGNGMGLVNQYCASHGFSDTHMGRLMLQPNDADDNYTSVRDCCNFLKMALAGQLQGSDSILGYMNQQERRGKIPAGIPSGVTVGNKTGELDDVENDAAVVYAPGGTYVICAMSENLANPGAARQFIVRASGVVYEMMQ</sequence>
<protein>
    <submittedName>
        <fullName evidence="4">Serine hydrolase</fullName>
    </submittedName>
</protein>
<dbReference type="RefSeq" id="WP_204909422.1">
    <property type="nucleotide sequence ID" value="NZ_JACJLV010000034.1"/>
</dbReference>
<evidence type="ECO:0000259" key="3">
    <source>
        <dbReference type="Pfam" id="PF13354"/>
    </source>
</evidence>
<feature type="compositionally biased region" description="Acidic residues" evidence="1">
    <location>
        <begin position="52"/>
        <end position="83"/>
    </location>
</feature>
<keyword evidence="2" id="KW-0472">Membrane</keyword>
<evidence type="ECO:0000313" key="4">
    <source>
        <dbReference type="EMBL" id="MBM6827402.1"/>
    </source>
</evidence>
<feature type="region of interest" description="Disordered" evidence="1">
    <location>
        <begin position="32"/>
        <end position="91"/>
    </location>
</feature>
<dbReference type="SUPFAM" id="SSF56601">
    <property type="entry name" value="beta-lactamase/transpeptidase-like"/>
    <property type="match status" value="1"/>
</dbReference>
<dbReference type="PANTHER" id="PTHR35333">
    <property type="entry name" value="BETA-LACTAMASE"/>
    <property type="match status" value="1"/>
</dbReference>
<dbReference type="PANTHER" id="PTHR35333:SF3">
    <property type="entry name" value="BETA-LACTAMASE-TYPE TRANSPEPTIDASE FOLD CONTAINING PROTEIN"/>
    <property type="match status" value="1"/>
</dbReference>
<keyword evidence="5" id="KW-1185">Reference proteome</keyword>
<dbReference type="EMBL" id="JACJLV010000034">
    <property type="protein sequence ID" value="MBM6827402.1"/>
    <property type="molecule type" value="Genomic_DNA"/>
</dbReference>
<keyword evidence="2" id="KW-1133">Transmembrane helix</keyword>